<proteinExistence type="predicted"/>
<gene>
    <name evidence="1" type="ORF">EVEC_LOCUS8244</name>
</gene>
<evidence type="ECO:0000313" key="2">
    <source>
        <dbReference type="Proteomes" id="UP000274131"/>
    </source>
</evidence>
<reference evidence="3" key="1">
    <citation type="submission" date="2017-02" db="UniProtKB">
        <authorList>
            <consortium name="WormBaseParasite"/>
        </authorList>
    </citation>
    <scope>IDENTIFICATION</scope>
</reference>
<reference evidence="1 2" key="2">
    <citation type="submission" date="2018-10" db="EMBL/GenBank/DDBJ databases">
        <authorList>
            <consortium name="Pathogen Informatics"/>
        </authorList>
    </citation>
    <scope>NUCLEOTIDE SEQUENCE [LARGE SCALE GENOMIC DNA]</scope>
</reference>
<sequence length="54" mass="6058">MVLQGMVRGMGKEPEGPEELASNHMGLVVVGSHILRRAGRWTLELPKVQQHKRL</sequence>
<name>A0A0N4VDR7_ENTVE</name>
<evidence type="ECO:0000313" key="3">
    <source>
        <dbReference type="WBParaSite" id="EVEC_0000876001-mRNA-1"/>
    </source>
</evidence>
<dbReference type="EMBL" id="UXUI01009334">
    <property type="protein sequence ID" value="VDD93493.1"/>
    <property type="molecule type" value="Genomic_DNA"/>
</dbReference>
<keyword evidence="2" id="KW-1185">Reference proteome</keyword>
<protein>
    <submittedName>
        <fullName evidence="1 3">Uncharacterized protein</fullName>
    </submittedName>
</protein>
<dbReference type="WBParaSite" id="EVEC_0000876001-mRNA-1">
    <property type="protein sequence ID" value="EVEC_0000876001-mRNA-1"/>
    <property type="gene ID" value="EVEC_0000876001"/>
</dbReference>
<organism evidence="3">
    <name type="scientific">Enterobius vermicularis</name>
    <name type="common">Human pinworm</name>
    <dbReference type="NCBI Taxonomy" id="51028"/>
    <lineage>
        <taxon>Eukaryota</taxon>
        <taxon>Metazoa</taxon>
        <taxon>Ecdysozoa</taxon>
        <taxon>Nematoda</taxon>
        <taxon>Chromadorea</taxon>
        <taxon>Rhabditida</taxon>
        <taxon>Spirurina</taxon>
        <taxon>Oxyuridomorpha</taxon>
        <taxon>Oxyuroidea</taxon>
        <taxon>Oxyuridae</taxon>
        <taxon>Enterobius</taxon>
    </lineage>
</organism>
<evidence type="ECO:0000313" key="1">
    <source>
        <dbReference type="EMBL" id="VDD93493.1"/>
    </source>
</evidence>
<dbReference type="Proteomes" id="UP000274131">
    <property type="component" value="Unassembled WGS sequence"/>
</dbReference>
<accession>A0A0N4VDR7</accession>
<dbReference type="AlphaFoldDB" id="A0A0N4VDR7"/>